<protein>
    <submittedName>
        <fullName evidence="1">Uncharacterized protein</fullName>
    </submittedName>
</protein>
<keyword evidence="2" id="KW-1185">Reference proteome</keyword>
<accession>A0ACC1SZN4</accession>
<gene>
    <name evidence="1" type="ORF">NM208_g333</name>
</gene>
<evidence type="ECO:0000313" key="1">
    <source>
        <dbReference type="EMBL" id="KAJ3549749.1"/>
    </source>
</evidence>
<evidence type="ECO:0000313" key="2">
    <source>
        <dbReference type="Proteomes" id="UP001148629"/>
    </source>
</evidence>
<dbReference type="Proteomes" id="UP001148629">
    <property type="component" value="Unassembled WGS sequence"/>
</dbReference>
<comment type="caution">
    <text evidence="1">The sequence shown here is derived from an EMBL/GenBank/DDBJ whole genome shotgun (WGS) entry which is preliminary data.</text>
</comment>
<reference evidence="1" key="1">
    <citation type="submission" date="2022-08" db="EMBL/GenBank/DDBJ databases">
        <title>Genome Sequence of Fusarium decemcellulare.</title>
        <authorList>
            <person name="Buettner E."/>
        </authorList>
    </citation>
    <scope>NUCLEOTIDE SEQUENCE</scope>
    <source>
        <strain evidence="1">Babe19</strain>
    </source>
</reference>
<dbReference type="EMBL" id="JANRMS010000015">
    <property type="protein sequence ID" value="KAJ3549749.1"/>
    <property type="molecule type" value="Genomic_DNA"/>
</dbReference>
<organism evidence="1 2">
    <name type="scientific">Fusarium decemcellulare</name>
    <dbReference type="NCBI Taxonomy" id="57161"/>
    <lineage>
        <taxon>Eukaryota</taxon>
        <taxon>Fungi</taxon>
        <taxon>Dikarya</taxon>
        <taxon>Ascomycota</taxon>
        <taxon>Pezizomycotina</taxon>
        <taxon>Sordariomycetes</taxon>
        <taxon>Hypocreomycetidae</taxon>
        <taxon>Hypocreales</taxon>
        <taxon>Nectriaceae</taxon>
        <taxon>Fusarium</taxon>
        <taxon>Fusarium decemcellulare species complex</taxon>
    </lineage>
</organism>
<sequence>MVFDPSEAKQSLNGEGIPDHAPGGKHGYRLGHKRGDYEIPDVILNSNDRKIKVITIGGGISGIFMSYLIQKFGENIDHVVYEKNGDIGGTWLENRYPGCACDVPSHAYAFGFALYSEWPKFLSPSEDIFRYLDRVVECFGLRKYMTFNSTVVACDWNESEGKWHVQIQDSVTGDIRENSADVVIGANGILNSWKFPEEVQGLHSFNGRLIHTARWPQAFNQAEWKGKRVAVIGSGATSMQVVPTMQPHVEKMDVFVRTPVWFAEFADHGGDNFDYTPEAIDSIKHKPEALVKKAKYIEDKLNTAAGLRAFMIHSEEARLIRQHFTARMRKLIQKDDIFDQLLPNFAVGCRRLTPGNPYMKAVQKTNVEIHRCAVTKVTPTSVIGSNGDEVEVDTIICATGFDVSFRPRYAVTGRRGVTIQAKWRNVPEGYLSLAVPDIPNYFTVMGPSFPIANGSVMGPLQAACKYILKMIQKMQRDRIRSISPKQSVTDQFNEHVQAWVGGTAWADPQCRSWYKDNKTGRVNAIWAGSSLHFCELVKEPRYEDFDIEYQNRSNMWEFLGLGFTKDMLREGGDLSPYLSMNELDMEFINYVPDKEAEDERVKRLSEMVHDGPGLSINGFLKH</sequence>
<proteinExistence type="predicted"/>
<name>A0ACC1SZN4_9HYPO</name>